<reference evidence="1 2" key="1">
    <citation type="journal article" date="2019" name="Int. J. Syst. Evol. Microbiol.">
        <title>The Global Catalogue of Microorganisms (GCM) 10K type strain sequencing project: providing services to taxonomists for standard genome sequencing and annotation.</title>
        <authorList>
            <consortium name="The Broad Institute Genomics Platform"/>
            <consortium name="The Broad Institute Genome Sequencing Center for Infectious Disease"/>
            <person name="Wu L."/>
            <person name="Ma J."/>
        </authorList>
    </citation>
    <scope>NUCLEOTIDE SEQUENCE [LARGE SCALE GENOMIC DNA]</scope>
    <source>
        <strain evidence="1 2">JCM 14046</strain>
    </source>
</reference>
<comment type="caution">
    <text evidence="1">The sequence shown here is derived from an EMBL/GenBank/DDBJ whole genome shotgun (WGS) entry which is preliminary data.</text>
</comment>
<sequence>MPARFCGPPASGNGGWTAGALAALLPGTGPVTVSLRHPPPLDVPMEVRRDGGADGGPVSLHHGEALVATATPDPGAVLGPVPPVGPEEARAAAASYAGLAHHPFGSCYSCGTAREPGDGLRIFPGPAGPGLTAAPWTPRDDADAGTTWAAIDCAGAWAADVDERAIVLGRMTAHVLAAPEPGVEHVVVGQVRGEDGRKVRTAASLYDAAGGLVATAEHLWITVDAAAFAAGPATDPR</sequence>
<dbReference type="Proteomes" id="UP001501612">
    <property type="component" value="Unassembled WGS sequence"/>
</dbReference>
<evidence type="ECO:0000313" key="1">
    <source>
        <dbReference type="EMBL" id="GAA1921573.1"/>
    </source>
</evidence>
<protein>
    <recommendedName>
        <fullName evidence="3">Thioesterase family protein</fullName>
    </recommendedName>
</protein>
<keyword evidence="2" id="KW-1185">Reference proteome</keyword>
<dbReference type="Gene3D" id="3.10.129.10">
    <property type="entry name" value="Hotdog Thioesterase"/>
    <property type="match status" value="1"/>
</dbReference>
<organism evidence="1 2">
    <name type="scientific">Nocardioides lentus</name>
    <dbReference type="NCBI Taxonomy" id="338077"/>
    <lineage>
        <taxon>Bacteria</taxon>
        <taxon>Bacillati</taxon>
        <taxon>Actinomycetota</taxon>
        <taxon>Actinomycetes</taxon>
        <taxon>Propionibacteriales</taxon>
        <taxon>Nocardioidaceae</taxon>
        <taxon>Nocardioides</taxon>
    </lineage>
</organism>
<gene>
    <name evidence="1" type="ORF">GCM10009737_23820</name>
</gene>
<name>A0ABN2PGZ4_9ACTN</name>
<dbReference type="SUPFAM" id="SSF54637">
    <property type="entry name" value="Thioesterase/thiol ester dehydrase-isomerase"/>
    <property type="match status" value="1"/>
</dbReference>
<accession>A0ABN2PGZ4</accession>
<evidence type="ECO:0000313" key="2">
    <source>
        <dbReference type="Proteomes" id="UP001501612"/>
    </source>
</evidence>
<evidence type="ECO:0008006" key="3">
    <source>
        <dbReference type="Google" id="ProtNLM"/>
    </source>
</evidence>
<dbReference type="EMBL" id="BAAAMY010000005">
    <property type="protein sequence ID" value="GAA1921573.1"/>
    <property type="molecule type" value="Genomic_DNA"/>
</dbReference>
<dbReference type="InterPro" id="IPR029069">
    <property type="entry name" value="HotDog_dom_sf"/>
</dbReference>
<proteinExistence type="predicted"/>